<feature type="compositionally biased region" description="Basic and acidic residues" evidence="1">
    <location>
        <begin position="134"/>
        <end position="151"/>
    </location>
</feature>
<dbReference type="AlphaFoldDB" id="A0A6J6P791"/>
<feature type="transmembrane region" description="Helical" evidence="2">
    <location>
        <begin position="12"/>
        <end position="31"/>
    </location>
</feature>
<organism evidence="3">
    <name type="scientific">freshwater metagenome</name>
    <dbReference type="NCBI Taxonomy" id="449393"/>
    <lineage>
        <taxon>unclassified sequences</taxon>
        <taxon>metagenomes</taxon>
        <taxon>ecological metagenomes</taxon>
    </lineage>
</organism>
<evidence type="ECO:0000256" key="2">
    <source>
        <dbReference type="SAM" id="Phobius"/>
    </source>
</evidence>
<keyword evidence="2" id="KW-0812">Transmembrane</keyword>
<protein>
    <submittedName>
        <fullName evidence="3">Unannotated protein</fullName>
    </submittedName>
</protein>
<keyword evidence="2" id="KW-1133">Transmembrane helix</keyword>
<accession>A0A6J6P791</accession>
<sequence length="151" mass="16076">MLVALSTGDVANIALAIFLLAVGLGLGYSFFRLAGAFGRLASLIRGTERELLPVINKVGGSVDRVNVQLDKLDEATDSALDAVEAVDSAVRTVSFAVKRPIQKATGFTAGVSHGFATLRTKRNVKSAMASAKEAATRREADLEEELRRSRD</sequence>
<reference evidence="3" key="1">
    <citation type="submission" date="2020-05" db="EMBL/GenBank/DDBJ databases">
        <authorList>
            <person name="Chiriac C."/>
            <person name="Salcher M."/>
            <person name="Ghai R."/>
            <person name="Kavagutti S V."/>
        </authorList>
    </citation>
    <scope>NUCLEOTIDE SEQUENCE</scope>
</reference>
<evidence type="ECO:0000256" key="1">
    <source>
        <dbReference type="SAM" id="MobiDB-lite"/>
    </source>
</evidence>
<feature type="region of interest" description="Disordered" evidence="1">
    <location>
        <begin position="128"/>
        <end position="151"/>
    </location>
</feature>
<keyword evidence="2" id="KW-0472">Membrane</keyword>
<name>A0A6J6P791_9ZZZZ</name>
<proteinExistence type="predicted"/>
<dbReference type="EMBL" id="CAEZXP010000002">
    <property type="protein sequence ID" value="CAB4694657.1"/>
    <property type="molecule type" value="Genomic_DNA"/>
</dbReference>
<evidence type="ECO:0000313" key="3">
    <source>
        <dbReference type="EMBL" id="CAB4694657.1"/>
    </source>
</evidence>
<gene>
    <name evidence="3" type="ORF">UFOPK2399_00940</name>
</gene>